<dbReference type="InterPro" id="IPR005084">
    <property type="entry name" value="CBM6"/>
</dbReference>
<evidence type="ECO:0000256" key="2">
    <source>
        <dbReference type="ARBA" id="ARBA00022737"/>
    </source>
</evidence>
<dbReference type="Gene3D" id="2.60.120.260">
    <property type="entry name" value="Galactose-binding domain-like"/>
    <property type="match status" value="1"/>
</dbReference>
<proteinExistence type="predicted"/>
<dbReference type="PANTHER" id="PTHR13817:SF166">
    <property type="entry name" value="NEURONAL IGCAM-RELATED"/>
    <property type="match status" value="1"/>
</dbReference>
<dbReference type="SUPFAM" id="SSF49265">
    <property type="entry name" value="Fibronectin type III"/>
    <property type="match status" value="2"/>
</dbReference>
<dbReference type="PROSITE" id="PS51175">
    <property type="entry name" value="CBM6"/>
    <property type="match status" value="1"/>
</dbReference>
<dbReference type="InterPro" id="IPR036116">
    <property type="entry name" value="FN3_sf"/>
</dbReference>
<dbReference type="InterPro" id="IPR003961">
    <property type="entry name" value="FN3_dom"/>
</dbReference>
<evidence type="ECO:0000256" key="3">
    <source>
        <dbReference type="SAM" id="MobiDB-lite"/>
    </source>
</evidence>
<evidence type="ECO:0000259" key="5">
    <source>
        <dbReference type="PROSITE" id="PS51175"/>
    </source>
</evidence>
<dbReference type="CDD" id="cd00063">
    <property type="entry name" value="FN3"/>
    <property type="match status" value="4"/>
</dbReference>
<keyword evidence="2" id="KW-0677">Repeat</keyword>
<evidence type="ECO:0000313" key="6">
    <source>
        <dbReference type="EMBL" id="PYI53340.1"/>
    </source>
</evidence>
<dbReference type="InterPro" id="IPR050964">
    <property type="entry name" value="Striated_Muscle_Regulatory"/>
</dbReference>
<dbReference type="GO" id="GO:0030246">
    <property type="term" value="F:carbohydrate binding"/>
    <property type="evidence" value="ECO:0007669"/>
    <property type="project" value="InterPro"/>
</dbReference>
<dbReference type="SUPFAM" id="SSF49384">
    <property type="entry name" value="Carbohydrate-binding domain"/>
    <property type="match status" value="1"/>
</dbReference>
<dbReference type="CDD" id="cd08547">
    <property type="entry name" value="Type_II_cohesin"/>
    <property type="match status" value="1"/>
</dbReference>
<dbReference type="InterPro" id="IPR008965">
    <property type="entry name" value="CBM2/CBM3_carb-bd_dom_sf"/>
</dbReference>
<dbReference type="GO" id="GO:0016829">
    <property type="term" value="F:lyase activity"/>
    <property type="evidence" value="ECO:0007669"/>
    <property type="project" value="InterPro"/>
</dbReference>
<dbReference type="InterPro" id="IPR012480">
    <property type="entry name" value="Hepar_II_III_C"/>
</dbReference>
<dbReference type="OrthoDB" id="9772435at2"/>
<dbReference type="Gene3D" id="2.70.98.70">
    <property type="match status" value="1"/>
</dbReference>
<dbReference type="SUPFAM" id="SSF48230">
    <property type="entry name" value="Chondroitin AC/alginate lyase"/>
    <property type="match status" value="1"/>
</dbReference>
<dbReference type="InterPro" id="IPR032518">
    <property type="entry name" value="HepII_N"/>
</dbReference>
<dbReference type="InterPro" id="IPR013783">
    <property type="entry name" value="Ig-like_fold"/>
</dbReference>
<evidence type="ECO:0000313" key="7">
    <source>
        <dbReference type="Proteomes" id="UP000247476"/>
    </source>
</evidence>
<dbReference type="GO" id="GO:0030313">
    <property type="term" value="C:cell envelope"/>
    <property type="evidence" value="ECO:0007669"/>
    <property type="project" value="UniProtKB-SubCell"/>
</dbReference>
<comment type="subcellular location">
    <subcellularLocation>
        <location evidence="1">Cell envelope</location>
    </subcellularLocation>
</comment>
<dbReference type="EMBL" id="QJVJ01000007">
    <property type="protein sequence ID" value="PYI53340.1"/>
    <property type="molecule type" value="Genomic_DNA"/>
</dbReference>
<feature type="domain" description="Fibronectin type-III" evidence="4">
    <location>
        <begin position="1581"/>
        <end position="1669"/>
    </location>
</feature>
<name>A0A2V5KGM1_9BACL</name>
<dbReference type="PROSITE" id="PS50853">
    <property type="entry name" value="FN3"/>
    <property type="match status" value="4"/>
</dbReference>
<dbReference type="Pfam" id="PF16332">
    <property type="entry name" value="DUF4962"/>
    <property type="match status" value="1"/>
</dbReference>
<feature type="domain" description="Fibronectin type-III" evidence="4">
    <location>
        <begin position="1248"/>
        <end position="1345"/>
    </location>
</feature>
<accession>A0A2V5KGM1</accession>
<dbReference type="Gene3D" id="2.60.40.680">
    <property type="match status" value="1"/>
</dbReference>
<feature type="domain" description="CBM6" evidence="5">
    <location>
        <begin position="1010"/>
        <end position="1148"/>
    </location>
</feature>
<dbReference type="SMART" id="SM00060">
    <property type="entry name" value="FN3"/>
    <property type="match status" value="3"/>
</dbReference>
<evidence type="ECO:0000259" key="4">
    <source>
        <dbReference type="PROSITE" id="PS50853"/>
    </source>
</evidence>
<evidence type="ECO:0000256" key="1">
    <source>
        <dbReference type="ARBA" id="ARBA00004196"/>
    </source>
</evidence>
<keyword evidence="7" id="KW-1185">Reference proteome</keyword>
<reference evidence="6 7" key="1">
    <citation type="submission" date="2018-05" db="EMBL/GenBank/DDBJ databases">
        <title>Paenibacillus flagellatus sp. nov., isolated from selenium mineral soil.</title>
        <authorList>
            <person name="Dai X."/>
        </authorList>
    </citation>
    <scope>NUCLEOTIDE SEQUENCE [LARGE SCALE GENOMIC DNA]</scope>
    <source>
        <strain evidence="6 7">DXL2</strain>
    </source>
</reference>
<gene>
    <name evidence="6" type="ORF">DLM86_16265</name>
</gene>
<dbReference type="InterPro" id="IPR008929">
    <property type="entry name" value="Chondroitin_lyas"/>
</dbReference>
<dbReference type="InterPro" id="IPR058094">
    <property type="entry name" value="Ig-like_OmpL47-like"/>
</dbReference>
<feature type="domain" description="Fibronectin type-III" evidence="4">
    <location>
        <begin position="1675"/>
        <end position="1769"/>
    </location>
</feature>
<dbReference type="Pfam" id="PF07940">
    <property type="entry name" value="Hepar_II_III_C"/>
    <property type="match status" value="1"/>
</dbReference>
<sequence>MLGRHKKKQISLVMAVVMIFGWIGIHPPAVKAAPGWPVSSLSGRNMPFAPDSLVTTQNPPDFRWPRIDGADLYDLQVSRSSTVADVVYENAALTVNYYNFPHVFDSGTWYWRVRYHKPAEGWSEWSTIRRFRIEEQNVPFPVPPVDQLLSSVTNAHPRIWTTAETLDDFRELAQTGTNAVYQKSLQNATDSLNEDLPPEPTFPSPPPTGEALVKAQRDIRTAAEKALNKMMDSAFIYLITGSPAIGQNAKDRLLSIASWNPSGATSNENQNQVHRAIAYKSAMAYDWLYDLLSPDEKQQVRNMVKTRTLTIMNGFAANPLEKSPFDSHGWTTFGMAGIIATAMLHDIPEAEGWFRKVIPAYINLMPPWGGEDGGWSQGTGYWQWSTLGGKELPDVLLAATDFNLYDKAFSRNEWLYPLYMWPHGSPNGAFGDDSNVPPSSASVSSLNRLAQVYGDPRMQWAKEARGLQPEGYLYEYFYGDPSLASRPPVDLPNARWFKDTGFVAMHSSLYDPDRVSLLFKSNSYGSLTHSHADQNGFVVNAFGESLAVKSGYYDYFDSNHHKNYTRQTLSANAITYDGGRGQPIENLDADGKINGFVTHPDFDATSGDAAAAYAGALTRANRSIIYVRPNVFVVVDRLQSSDPAGHEFEWRLHADEYISLDSDEAGATIVKGDAGLKVRLHAPAGLSATHIDQFLDVTGTERKPTVSSGHADKKNPTVVFTAPKTNAATFVSTMEAYRHNAATPQAIDTYTAPDGSYMKLTFADGSVVYVRLAASGEVDAGAIRFDGTAAAVKGDTVLLVEGKKLVKNGLTVIDGSQPATVVFGEEQLSISGPSDTTVALHAPGTVRLRNGDTGSDIPQGGSITDGMHARGAHWSTSGNTLTVTVERGQRAFKLNQAPMPEPLADPVTLQTVIEDVYGSATLQAHTDPEGVPVAWGNIANGEGLYEILEAPDGFTFEKYGSPKVVYLEENAAVFLRGSAGTLRLRKVGNTHTPADVWTNPNERRDTLPITWNEAENYSKASPGFSRYTNRPFLSGGMGLGNWNTQGQWVTWNVNVPKEGTYDLVLKYVAGWETPPGTLSSRLVLIGAQGYSFEAPTTYNDEGKPDYGTLDRYWRGLRVKTGVQLQAGPVEIKMWRSNGTMNLDWIGLLEPHADEQPPTVPGNLQLVSQTDTTATLSWSASTDNVGLKEYALYVDGAKKLAVPNGTLTGTITGLPIGKTMSITARAVDTSDNRSPSSNAVQVTTVDTTPPVWAETAKAGSDHRFSDAVRLYWDRADDNSGTVASYSIYRQDGPNQPFVKAATVTGTTYDLTGLTAGATYTFKVEAEDPAGNGTNNGPSVTVQLPSGSASGDFFETFDSWTSVPPTGGNWLLNTPNNTLLEVEALPGTNGKALKATDNYFATGSEYYQSPVIRRSTSGRLSGKVVAETRFKLQRDPDTGPGIFSFRIMDGGIPVLRFEGFSDGKFGYYVPENGVDKGVRIPTTSTASGMKLTEDTWMTVRFDLDTEARTYGITIRSDLFKGYGEAPGLVDPKEGVYRITGLPFLTAAANSTSLDGFAILHTLNKGTYWYDYMMMYEDLAEGLVPGNVQTASQTDTSATVTWTAPNPGSAVQEYRVYVDGQQRAAVPGDVYSATLTGLAMGQTYAVTVRAVDPNGYRSEASAPLTITMSDQSAPVWGDATAVRAIRLFPDTARLSWDGEAPTDNSGSIASYSIYRKDGVNQPFVKRATVVGTTYDMLNLQPGGMYEFKVEATDASGNESTNGPLVTLTTPVTAGAGEYYESFDSWSSLPPNGGGWSFHTDGGTLIEAVPLPDGSGKALKATDNRNDPSNEYAQSPIIRRLNAPLSGKVTAEIKYKRQPDPQYAAGSYYFTVQGAGSEQILRFIGLSDGRLAYYKTVNGTDTAIAVPGGSGLTLPADTWVTVRFDLDTQAKTYDITLRSDIFKGYNGTIAAGSTVDPEQGIVRVTGVPYLAAAANVSTVNEISMRHTRFKGVYWYDYMTMYNTPAAPTVSLTVPTAVPSGQTFLAKVGEGNVTGAVYHNIVMRYDAARFEFVAAESARTGTAVTSVINNPANGTVQIAANHSTPVSGSADLLNVVFRPLASGSGSGVIGIGSASIGGSASNAGSPNGLPSRIVKIHDTLPPADATFSASPSTPTQGNVTVAIQYPLDAAVKQYRLGENGAWLAYTGPVTITDNITVYARSSDAAGNTSGITGYTVSQIDRTAPVTIASVSPSQPDGPNGSYRSPVTVTLTGGDGSSGVANTVYSLDNGATWKPYTAPVLFDKKGTYTMRYRSTDLAGNVEAAQSLAFTLDLSVVRVQLKDSQGNPLSGGVVQYYDGAWNELGVTDATGTAMKALPDKSYTFHVLYEGNTQQKTHNTATNAEVLFQTVQAKVRLNDSSGSPLGSGEVSYYGPAGWQPFGTVSGGEAVKELLAGAYTFSISYEGTSSQKSQHIGTAPIVQFQTVPTKVRLKDSFGNPLQTGTVSYYGTTGWRTFGTIDGGEAVKELLPGNYTYSVTYEGTTNQKSQNTAVDPVVSFQTVRAKVQLKDDGGHPLDGGLASYYADGWRSIGATVGGEAAKELLPGSYTFAMTYGGTIRTGIFDIASTRVIVFQE</sequence>
<dbReference type="PANTHER" id="PTHR13817">
    <property type="entry name" value="TITIN"/>
    <property type="match status" value="1"/>
</dbReference>
<feature type="compositionally biased region" description="Pro residues" evidence="3">
    <location>
        <begin position="198"/>
        <end position="208"/>
    </location>
</feature>
<dbReference type="Pfam" id="PF00041">
    <property type="entry name" value="fn3"/>
    <property type="match status" value="3"/>
</dbReference>
<dbReference type="SUPFAM" id="SSF49785">
    <property type="entry name" value="Galactose-binding domain-like"/>
    <property type="match status" value="1"/>
</dbReference>
<dbReference type="Gene3D" id="1.50.10.100">
    <property type="entry name" value="Chondroitin AC/alginate lyase"/>
    <property type="match status" value="1"/>
</dbReference>
<feature type="region of interest" description="Disordered" evidence="3">
    <location>
        <begin position="190"/>
        <end position="210"/>
    </location>
</feature>
<dbReference type="Gene3D" id="3.30.1920.20">
    <property type="match status" value="1"/>
</dbReference>
<organism evidence="6 7">
    <name type="scientific">Paenibacillus flagellatus</name>
    <dbReference type="NCBI Taxonomy" id="2211139"/>
    <lineage>
        <taxon>Bacteria</taxon>
        <taxon>Bacillati</taxon>
        <taxon>Bacillota</taxon>
        <taxon>Bacilli</taxon>
        <taxon>Bacillales</taxon>
        <taxon>Paenibacillaceae</taxon>
        <taxon>Paenibacillus</taxon>
    </lineage>
</organism>
<dbReference type="NCBIfam" id="NF047446">
    <property type="entry name" value="barrel_OmpL47"/>
    <property type="match status" value="1"/>
</dbReference>
<comment type="caution">
    <text evidence="6">The sequence shown here is derived from an EMBL/GenBank/DDBJ whole genome shotgun (WGS) entry which is preliminary data.</text>
</comment>
<dbReference type="InterPro" id="IPR008979">
    <property type="entry name" value="Galactose-bd-like_sf"/>
</dbReference>
<dbReference type="Proteomes" id="UP000247476">
    <property type="component" value="Unassembled WGS sequence"/>
</dbReference>
<dbReference type="RefSeq" id="WP_110841113.1">
    <property type="nucleotide sequence ID" value="NZ_QJVJ01000007.1"/>
</dbReference>
<feature type="domain" description="Fibronectin type-III" evidence="4">
    <location>
        <begin position="1159"/>
        <end position="1246"/>
    </location>
</feature>
<protein>
    <submittedName>
        <fullName evidence="6">Uncharacterized protein</fullName>
    </submittedName>
</protein>
<dbReference type="Gene3D" id="2.60.40.10">
    <property type="entry name" value="Immunoglobulins"/>
    <property type="match status" value="8"/>
</dbReference>